<gene>
    <name evidence="4" type="ORF">Pfl04_40070</name>
</gene>
<evidence type="ECO:0000256" key="1">
    <source>
        <dbReference type="ARBA" id="ARBA00009013"/>
    </source>
</evidence>
<evidence type="ECO:0000256" key="2">
    <source>
        <dbReference type="RuleBase" id="RU003749"/>
    </source>
</evidence>
<dbReference type="GO" id="GO:0043856">
    <property type="term" value="F:anti-sigma factor antagonist activity"/>
    <property type="evidence" value="ECO:0007669"/>
    <property type="project" value="InterPro"/>
</dbReference>
<dbReference type="EMBL" id="BONU01000034">
    <property type="protein sequence ID" value="GIG75603.1"/>
    <property type="molecule type" value="Genomic_DNA"/>
</dbReference>
<accession>A0A8J3PP75</accession>
<keyword evidence="5" id="KW-1185">Reference proteome</keyword>
<dbReference type="SUPFAM" id="SSF52091">
    <property type="entry name" value="SpoIIaa-like"/>
    <property type="match status" value="1"/>
</dbReference>
<proteinExistence type="inferred from homology"/>
<comment type="caution">
    <text evidence="4">The sequence shown here is derived from an EMBL/GenBank/DDBJ whole genome shotgun (WGS) entry which is preliminary data.</text>
</comment>
<comment type="similarity">
    <text evidence="1 2">Belongs to the anti-sigma-factor antagonist family.</text>
</comment>
<protein>
    <recommendedName>
        <fullName evidence="2">Anti-sigma factor antagonist</fullName>
    </recommendedName>
</protein>
<dbReference type="NCBIfam" id="TIGR00377">
    <property type="entry name" value="ant_ant_sig"/>
    <property type="match status" value="1"/>
</dbReference>
<dbReference type="PANTHER" id="PTHR33495:SF2">
    <property type="entry name" value="ANTI-SIGMA FACTOR ANTAGONIST TM_1081-RELATED"/>
    <property type="match status" value="1"/>
</dbReference>
<sequence length="152" mass="15967">MQVALRASPLNPVWRASQGVTVDGHAKANVDSDYHGGEILSPGVGSAQLSTHRLADGTVVVDVRGDLDVASTATLRDELTAKVLDMRPPRVVVDLGLVTFLDSSALNALIGVQRYARKVGASLRVVNPSPFVARLLNTLGVAEALGYRPSGD</sequence>
<dbReference type="Proteomes" id="UP000653674">
    <property type="component" value="Unassembled WGS sequence"/>
</dbReference>
<reference evidence="4" key="1">
    <citation type="submission" date="2021-01" db="EMBL/GenBank/DDBJ databases">
        <title>Whole genome shotgun sequence of Planosporangium flavigriseum NBRC 105377.</title>
        <authorList>
            <person name="Komaki H."/>
            <person name="Tamura T."/>
        </authorList>
    </citation>
    <scope>NUCLEOTIDE SEQUENCE</scope>
    <source>
        <strain evidence="4">NBRC 105377</strain>
    </source>
</reference>
<dbReference type="PANTHER" id="PTHR33495">
    <property type="entry name" value="ANTI-SIGMA FACTOR ANTAGONIST TM_1081-RELATED-RELATED"/>
    <property type="match status" value="1"/>
</dbReference>
<organism evidence="4 5">
    <name type="scientific">Planosporangium flavigriseum</name>
    <dbReference type="NCBI Taxonomy" id="373681"/>
    <lineage>
        <taxon>Bacteria</taxon>
        <taxon>Bacillati</taxon>
        <taxon>Actinomycetota</taxon>
        <taxon>Actinomycetes</taxon>
        <taxon>Micromonosporales</taxon>
        <taxon>Micromonosporaceae</taxon>
        <taxon>Planosporangium</taxon>
    </lineage>
</organism>
<dbReference type="AlphaFoldDB" id="A0A8J3PP75"/>
<dbReference type="Pfam" id="PF01740">
    <property type="entry name" value="STAS"/>
    <property type="match status" value="1"/>
</dbReference>
<evidence type="ECO:0000313" key="5">
    <source>
        <dbReference type="Proteomes" id="UP000653674"/>
    </source>
</evidence>
<dbReference type="CDD" id="cd07043">
    <property type="entry name" value="STAS_anti-anti-sigma_factors"/>
    <property type="match status" value="1"/>
</dbReference>
<dbReference type="InterPro" id="IPR002645">
    <property type="entry name" value="STAS_dom"/>
</dbReference>
<dbReference type="PROSITE" id="PS50801">
    <property type="entry name" value="STAS"/>
    <property type="match status" value="1"/>
</dbReference>
<dbReference type="Gene3D" id="3.30.750.24">
    <property type="entry name" value="STAS domain"/>
    <property type="match status" value="1"/>
</dbReference>
<name>A0A8J3PP75_9ACTN</name>
<dbReference type="InterPro" id="IPR036513">
    <property type="entry name" value="STAS_dom_sf"/>
</dbReference>
<evidence type="ECO:0000259" key="3">
    <source>
        <dbReference type="PROSITE" id="PS50801"/>
    </source>
</evidence>
<evidence type="ECO:0000313" key="4">
    <source>
        <dbReference type="EMBL" id="GIG75603.1"/>
    </source>
</evidence>
<feature type="domain" description="STAS" evidence="3">
    <location>
        <begin position="56"/>
        <end position="152"/>
    </location>
</feature>
<dbReference type="InterPro" id="IPR003658">
    <property type="entry name" value="Anti-sigma_ant"/>
</dbReference>